<evidence type="ECO:0000313" key="4">
    <source>
        <dbReference type="Proteomes" id="UP000660047"/>
    </source>
</evidence>
<evidence type="ECO:0000313" key="3">
    <source>
        <dbReference type="EMBL" id="GFO95580.1"/>
    </source>
</evidence>
<organism evidence="3 4">
    <name type="scientific">Coprococcus eutactus</name>
    <dbReference type="NCBI Taxonomy" id="33043"/>
    <lineage>
        <taxon>Bacteria</taxon>
        <taxon>Bacillati</taxon>
        <taxon>Bacillota</taxon>
        <taxon>Clostridia</taxon>
        <taxon>Lachnospirales</taxon>
        <taxon>Lachnospiraceae</taxon>
        <taxon>Coprococcus</taxon>
    </lineage>
</organism>
<dbReference type="EMBL" id="BLYL01000021">
    <property type="protein sequence ID" value="GFO95580.1"/>
    <property type="molecule type" value="Genomic_DNA"/>
</dbReference>
<reference evidence="3" key="1">
    <citation type="submission" date="2020-06" db="EMBL/GenBank/DDBJ databases">
        <title>Characterization of fructooligosaccharide metabolism and fructooligosaccharide-degrading enzymes in human commensal butyrate producers.</title>
        <authorList>
            <person name="Tanno H."/>
            <person name="Fujii T."/>
            <person name="Hirano K."/>
            <person name="Maeno S."/>
            <person name="Tonozuka T."/>
            <person name="Sakamoto M."/>
            <person name="Ohkuma M."/>
            <person name="Tochio T."/>
            <person name="Endo A."/>
        </authorList>
    </citation>
    <scope>NUCLEOTIDE SEQUENCE</scope>
    <source>
        <strain evidence="3">JCM 31265</strain>
    </source>
</reference>
<evidence type="ECO:0008006" key="5">
    <source>
        <dbReference type="Google" id="ProtNLM"/>
    </source>
</evidence>
<evidence type="ECO:0000259" key="2">
    <source>
        <dbReference type="Pfam" id="PF14581"/>
    </source>
</evidence>
<gene>
    <name evidence="3" type="ORF">COEU31_26260</name>
</gene>
<dbReference type="AlphaFoldDB" id="A0AAI9K4K0"/>
<accession>A0AAI9K4K0</accession>
<protein>
    <recommendedName>
        <fullName evidence="5">Enhanced serine sensitivity protein SseB</fullName>
    </recommendedName>
</protein>
<sequence>MDVKDIGKKIENVELVEAMHAVRENENKDTLKQLFESVVHAVFIVPAKFDQEPKPDENGKVTFQDGVKINFSLLTNEQGDKVLPCFTDYESMASSQFDDGFQRIILPYKQLEDLVFNSNGNISGIAMNPFTENCFISGEFIRQYRESSRTGLVQSKIKPGATVKLRTPKYQPIQMLDAAREYLADKENVDRAYIQMMEEQGQEDKYLVALEVNGDEKPVFAGLIPLMKPHSFGIEVALVRADNMLGKKVTEVTEPFYVRAGLEN</sequence>
<dbReference type="Proteomes" id="UP000660047">
    <property type="component" value="Unassembled WGS sequence"/>
</dbReference>
<name>A0AAI9K4K0_9FIRM</name>
<feature type="domain" description="SseB protein N-terminal" evidence="1">
    <location>
        <begin position="15"/>
        <end position="142"/>
    </location>
</feature>
<feature type="domain" description="SseB protein C-terminal" evidence="2">
    <location>
        <begin position="159"/>
        <end position="259"/>
    </location>
</feature>
<dbReference type="Pfam" id="PF14581">
    <property type="entry name" value="SseB_C"/>
    <property type="match status" value="1"/>
</dbReference>
<dbReference type="InterPro" id="IPR027945">
    <property type="entry name" value="SseB_C"/>
</dbReference>
<comment type="caution">
    <text evidence="3">The sequence shown here is derived from an EMBL/GenBank/DDBJ whole genome shotgun (WGS) entry which is preliminary data.</text>
</comment>
<dbReference type="Pfam" id="PF07179">
    <property type="entry name" value="SseB"/>
    <property type="match status" value="1"/>
</dbReference>
<dbReference type="InterPro" id="IPR009839">
    <property type="entry name" value="SseB_N"/>
</dbReference>
<evidence type="ECO:0000259" key="1">
    <source>
        <dbReference type="Pfam" id="PF07179"/>
    </source>
</evidence>
<proteinExistence type="predicted"/>
<dbReference type="RefSeq" id="WP_055147882.1">
    <property type="nucleotide sequence ID" value="NZ_BLYL01000021.1"/>
</dbReference>